<dbReference type="AlphaFoldDB" id="A0A381J996"/>
<evidence type="ECO:0000256" key="5">
    <source>
        <dbReference type="ARBA" id="ARBA00022692"/>
    </source>
</evidence>
<feature type="transmembrane region" description="Helical" evidence="8">
    <location>
        <begin position="305"/>
        <end position="323"/>
    </location>
</feature>
<dbReference type="GO" id="GO:0033214">
    <property type="term" value="P:siderophore-iron import into cell"/>
    <property type="evidence" value="ECO:0007669"/>
    <property type="project" value="TreeGrafter"/>
</dbReference>
<dbReference type="GO" id="GO:0005886">
    <property type="term" value="C:plasma membrane"/>
    <property type="evidence" value="ECO:0007669"/>
    <property type="project" value="UniProtKB-SubCell"/>
</dbReference>
<dbReference type="Gene3D" id="1.10.3470.10">
    <property type="entry name" value="ABC transporter involved in vitamin B12 uptake, BtuC"/>
    <property type="match status" value="1"/>
</dbReference>
<dbReference type="PANTHER" id="PTHR30472:SF25">
    <property type="entry name" value="ABC TRANSPORTER PERMEASE PROTEIN MJ0876-RELATED"/>
    <property type="match status" value="1"/>
</dbReference>
<feature type="transmembrane region" description="Helical" evidence="8">
    <location>
        <begin position="142"/>
        <end position="161"/>
    </location>
</feature>
<dbReference type="OrthoDB" id="9792889at2"/>
<keyword evidence="3" id="KW-0813">Transport</keyword>
<feature type="transmembrane region" description="Helical" evidence="8">
    <location>
        <begin position="264"/>
        <end position="293"/>
    </location>
</feature>
<dbReference type="CDD" id="cd06550">
    <property type="entry name" value="TM_ABC_iron-siderophores_like"/>
    <property type="match status" value="1"/>
</dbReference>
<protein>
    <submittedName>
        <fullName evidence="9">HmuU protein</fullName>
    </submittedName>
</protein>
<dbReference type="SUPFAM" id="SSF81345">
    <property type="entry name" value="ABC transporter involved in vitamin B12 uptake, BtuC"/>
    <property type="match status" value="1"/>
</dbReference>
<dbReference type="EMBL" id="UFWZ01000001">
    <property type="protein sequence ID" value="SUY47583.1"/>
    <property type="molecule type" value="Genomic_DNA"/>
</dbReference>
<comment type="similarity">
    <text evidence="2">Belongs to the binding-protein-dependent transport system permease family. FecCD subfamily.</text>
</comment>
<accession>A0A381J996</accession>
<keyword evidence="6 8" id="KW-1133">Transmembrane helix</keyword>
<comment type="subcellular location">
    <subcellularLocation>
        <location evidence="1">Cell membrane</location>
        <topology evidence="1">Multi-pass membrane protein</topology>
    </subcellularLocation>
</comment>
<dbReference type="PANTHER" id="PTHR30472">
    <property type="entry name" value="FERRIC ENTEROBACTIN TRANSPORT SYSTEM PERMEASE PROTEIN"/>
    <property type="match status" value="1"/>
</dbReference>
<feature type="transmembrane region" description="Helical" evidence="8">
    <location>
        <begin position="215"/>
        <end position="235"/>
    </location>
</feature>
<feature type="transmembrane region" description="Helical" evidence="8">
    <location>
        <begin position="12"/>
        <end position="37"/>
    </location>
</feature>
<evidence type="ECO:0000256" key="4">
    <source>
        <dbReference type="ARBA" id="ARBA00022475"/>
    </source>
</evidence>
<evidence type="ECO:0000256" key="2">
    <source>
        <dbReference type="ARBA" id="ARBA00007935"/>
    </source>
</evidence>
<keyword evidence="7 8" id="KW-0472">Membrane</keyword>
<keyword evidence="4" id="KW-1003">Cell membrane</keyword>
<proteinExistence type="inferred from homology"/>
<evidence type="ECO:0000313" key="9">
    <source>
        <dbReference type="EMBL" id="SUY47583.1"/>
    </source>
</evidence>
<keyword evidence="10" id="KW-1185">Reference proteome</keyword>
<dbReference type="FunFam" id="1.10.3470.10:FF:000001">
    <property type="entry name" value="Vitamin B12 ABC transporter permease BtuC"/>
    <property type="match status" value="1"/>
</dbReference>
<evidence type="ECO:0000256" key="7">
    <source>
        <dbReference type="ARBA" id="ARBA00023136"/>
    </source>
</evidence>
<gene>
    <name evidence="9" type="ORF">NCTC9836_01917</name>
</gene>
<organism evidence="9 10">
    <name type="scientific">Clostridium putrefaciens</name>
    <dbReference type="NCBI Taxonomy" id="99675"/>
    <lineage>
        <taxon>Bacteria</taxon>
        <taxon>Bacillati</taxon>
        <taxon>Bacillota</taxon>
        <taxon>Clostridia</taxon>
        <taxon>Eubacteriales</taxon>
        <taxon>Clostridiaceae</taxon>
        <taxon>Clostridium</taxon>
    </lineage>
</organism>
<name>A0A381J996_9CLOT</name>
<feature type="transmembrane region" description="Helical" evidence="8">
    <location>
        <begin position="85"/>
        <end position="106"/>
    </location>
</feature>
<evidence type="ECO:0000256" key="3">
    <source>
        <dbReference type="ARBA" id="ARBA00022448"/>
    </source>
</evidence>
<feature type="transmembrane region" description="Helical" evidence="8">
    <location>
        <begin position="113"/>
        <end position="136"/>
    </location>
</feature>
<feature type="transmembrane region" description="Helical" evidence="8">
    <location>
        <begin position="173"/>
        <end position="195"/>
    </location>
</feature>
<dbReference type="RefSeq" id="WP_115641529.1">
    <property type="nucleotide sequence ID" value="NZ_UFWZ01000001.1"/>
</dbReference>
<evidence type="ECO:0000256" key="6">
    <source>
        <dbReference type="ARBA" id="ARBA00022989"/>
    </source>
</evidence>
<evidence type="ECO:0000256" key="1">
    <source>
        <dbReference type="ARBA" id="ARBA00004651"/>
    </source>
</evidence>
<feature type="transmembrane region" description="Helical" evidence="8">
    <location>
        <begin position="335"/>
        <end position="352"/>
    </location>
</feature>
<dbReference type="InterPro" id="IPR037294">
    <property type="entry name" value="ABC_BtuC-like"/>
</dbReference>
<sequence>MKRSYKRDKENGLLNGTPAYVGVSIILVAVLIFSVLLTVTMGSVDISIKDVYEIIMYKVFNVGDYEVLSKGALHDIVWFIRLPRIILAVAVGIGLSVSGVVMQAIVRNPLADPYILGISSGASLGATLAIMLGVGTFFGSNYVGISGFIGAFTISILVLILANVNGRSNSTKLLLSGMALSSVCSAFSSFIIYFSDNREGMQNITYWLMGSLAGAKWESIRIILPIVILATLFFITQYRTLNLMLLGDEVAITLGTNLHRYRQLYLIVTSVVIGFIVYSSGMIGFVGLIIPHIARMIFGTDHKRIILLSALIGAIFLVWADVLSRVIVKGSELPIGILISMIGAPCFIYLMVSKSYGFGGNS</sequence>
<keyword evidence="5 8" id="KW-0812">Transmembrane</keyword>
<dbReference type="GO" id="GO:0022857">
    <property type="term" value="F:transmembrane transporter activity"/>
    <property type="evidence" value="ECO:0007669"/>
    <property type="project" value="InterPro"/>
</dbReference>
<dbReference type="Pfam" id="PF01032">
    <property type="entry name" value="FecCD"/>
    <property type="match status" value="1"/>
</dbReference>
<reference evidence="9 10" key="1">
    <citation type="submission" date="2018-06" db="EMBL/GenBank/DDBJ databases">
        <authorList>
            <consortium name="Pathogen Informatics"/>
            <person name="Doyle S."/>
        </authorList>
    </citation>
    <scope>NUCLEOTIDE SEQUENCE [LARGE SCALE GENOMIC DNA]</scope>
    <source>
        <strain evidence="9 10">NCTC9836</strain>
    </source>
</reference>
<evidence type="ECO:0000313" key="10">
    <source>
        <dbReference type="Proteomes" id="UP000254664"/>
    </source>
</evidence>
<evidence type="ECO:0000256" key="8">
    <source>
        <dbReference type="SAM" id="Phobius"/>
    </source>
</evidence>
<dbReference type="Proteomes" id="UP000254664">
    <property type="component" value="Unassembled WGS sequence"/>
</dbReference>
<dbReference type="InterPro" id="IPR000522">
    <property type="entry name" value="ABC_transptr_permease_BtuC"/>
</dbReference>